<accession>A0A1H8QB79</accession>
<dbReference type="EMBL" id="FODO01000011">
    <property type="protein sequence ID" value="SEO51177.1"/>
    <property type="molecule type" value="Genomic_DNA"/>
</dbReference>
<dbReference type="STRING" id="42354.SAMN05216333_11162"/>
<sequence>MARKDRKTLEAKFKNGRMPSEVAFADLIDSTLNLIDDGFEKTAEEGLKIFQLGDGKLMSFYQNMATLSAMWSAGIDKATGNLSFGNKNNPHILTLRSTDGSAESGDAVTAGVGINTDNPRFELDVAGTIASHGRVGRRGELPVPADGNWHDITETLTGCQAFEVMAGVGGKDADGKYALMHAFALNAYNDKSHITYHQAHYGAKCNRLELRWERGANIENFEYTLQLRVESSYGDKIWVNYYITRLWYDPVMYESEKEPESAYPKVLRKRQEDK</sequence>
<evidence type="ECO:0000313" key="1">
    <source>
        <dbReference type="EMBL" id="SEO51177.1"/>
    </source>
</evidence>
<proteinExistence type="predicted"/>
<protein>
    <submittedName>
        <fullName evidence="1">Uncharacterized protein</fullName>
    </submittedName>
</protein>
<organism evidence="1 2">
    <name type="scientific">Nitrosomonas oligotropha</name>
    <dbReference type="NCBI Taxonomy" id="42354"/>
    <lineage>
        <taxon>Bacteria</taxon>
        <taxon>Pseudomonadati</taxon>
        <taxon>Pseudomonadota</taxon>
        <taxon>Betaproteobacteria</taxon>
        <taxon>Nitrosomonadales</taxon>
        <taxon>Nitrosomonadaceae</taxon>
        <taxon>Nitrosomonas</taxon>
    </lineage>
</organism>
<dbReference type="AlphaFoldDB" id="A0A1H8QB79"/>
<dbReference type="Proteomes" id="UP000198814">
    <property type="component" value="Unassembled WGS sequence"/>
</dbReference>
<reference evidence="2" key="1">
    <citation type="submission" date="2016-10" db="EMBL/GenBank/DDBJ databases">
        <authorList>
            <person name="Varghese N."/>
            <person name="Submissions S."/>
        </authorList>
    </citation>
    <scope>NUCLEOTIDE SEQUENCE [LARGE SCALE GENOMIC DNA]</scope>
    <source>
        <strain evidence="2">Nm76</strain>
    </source>
</reference>
<dbReference type="RefSeq" id="WP_090318267.1">
    <property type="nucleotide sequence ID" value="NZ_FNOE01000009.1"/>
</dbReference>
<gene>
    <name evidence="1" type="ORF">SAMN05216333_11162</name>
</gene>
<dbReference type="OrthoDB" id="9793307at2"/>
<name>A0A1H8QB79_9PROT</name>
<evidence type="ECO:0000313" key="2">
    <source>
        <dbReference type="Proteomes" id="UP000198814"/>
    </source>
</evidence>
<keyword evidence="2" id="KW-1185">Reference proteome</keyword>